<evidence type="ECO:0000256" key="1">
    <source>
        <dbReference type="SAM" id="Coils"/>
    </source>
</evidence>
<keyword evidence="1" id="KW-0175">Coiled coil</keyword>
<feature type="coiled-coil region" evidence="1">
    <location>
        <begin position="185"/>
        <end position="274"/>
    </location>
</feature>
<feature type="coiled-coil region" evidence="1">
    <location>
        <begin position="113"/>
        <end position="147"/>
    </location>
</feature>
<gene>
    <name evidence="2" type="ORF">PPENT_87.1.T1420023</name>
</gene>
<comment type="caution">
    <text evidence="2">The sequence shown here is derived from an EMBL/GenBank/DDBJ whole genome shotgun (WGS) entry which is preliminary data.</text>
</comment>
<reference evidence="2" key="1">
    <citation type="submission" date="2021-01" db="EMBL/GenBank/DDBJ databases">
        <authorList>
            <consortium name="Genoscope - CEA"/>
            <person name="William W."/>
        </authorList>
    </citation>
    <scope>NUCLEOTIDE SEQUENCE</scope>
</reference>
<dbReference type="EMBL" id="CAJJDO010000142">
    <property type="protein sequence ID" value="CAD8205836.1"/>
    <property type="molecule type" value="Genomic_DNA"/>
</dbReference>
<keyword evidence="3" id="KW-1185">Reference proteome</keyword>
<evidence type="ECO:0000313" key="3">
    <source>
        <dbReference type="Proteomes" id="UP000689195"/>
    </source>
</evidence>
<organism evidence="2 3">
    <name type="scientific">Paramecium pentaurelia</name>
    <dbReference type="NCBI Taxonomy" id="43138"/>
    <lineage>
        <taxon>Eukaryota</taxon>
        <taxon>Sar</taxon>
        <taxon>Alveolata</taxon>
        <taxon>Ciliophora</taxon>
        <taxon>Intramacronucleata</taxon>
        <taxon>Oligohymenophorea</taxon>
        <taxon>Peniculida</taxon>
        <taxon>Parameciidae</taxon>
        <taxon>Paramecium</taxon>
    </lineage>
</organism>
<dbReference type="AlphaFoldDB" id="A0A8S1XWC5"/>
<evidence type="ECO:0000313" key="2">
    <source>
        <dbReference type="EMBL" id="CAD8205836.1"/>
    </source>
</evidence>
<name>A0A8S1XWC5_9CILI</name>
<protein>
    <submittedName>
        <fullName evidence="2">Uncharacterized protein</fullName>
    </submittedName>
</protein>
<proteinExistence type="predicted"/>
<feature type="coiled-coil region" evidence="1">
    <location>
        <begin position="318"/>
        <end position="359"/>
    </location>
</feature>
<sequence>MNQSQKNNNQFEKNIEIEIPNPSKSQQNNSLQNQLQNSQQDQEQIQFLQSCIRQLLLQPDYKQIDKDDDFFERVKQQISDFQNIKNKSDFINQLKQEISNRRKQQNLKEVQQQKNYEKKIEKLKHHLKNLKEKYQELYLQLSQYKDKNYNLVMELKTQQDQFQENTILQQIENMSKNSIKIEVDVAQFKENIQKLNTQRQQTIDKMKNLLKEFQSTNKQSKTKQVNNINEQGIQNIINLIKDSTKSISNMEQSIDSYKKELKQMQQNKNNKDYNLMEKLIQQFQNNQNCFIHVRQIFEKILTILMLFGSLNQNLYKHTQELEKQLLSLYHKNNEFEKQIELLLKELNEQDQENNDIIEKATYPQSSRLGIQSTNYQPKFYNQFIDQIRVNIENMVRINLQFFFDWNFNNNFQIANSQLLESTKSFNISLQEPNRQIEIDSMENQLKKSLGFVQQIYSQYPKQTVVNQYNQQSLQSLLKILQTIQNYKKEIETHKQTNQNTY</sequence>
<accession>A0A8S1XWC5</accession>
<dbReference type="Proteomes" id="UP000689195">
    <property type="component" value="Unassembled WGS sequence"/>
</dbReference>